<feature type="compositionally biased region" description="Polar residues" evidence="1">
    <location>
        <begin position="83"/>
        <end position="94"/>
    </location>
</feature>
<evidence type="ECO:0000313" key="3">
    <source>
        <dbReference type="Proteomes" id="UP000663942"/>
    </source>
</evidence>
<dbReference type="EMBL" id="CP062006">
    <property type="protein sequence ID" value="QTC88156.1"/>
    <property type="molecule type" value="Genomic_DNA"/>
</dbReference>
<evidence type="ECO:0000256" key="1">
    <source>
        <dbReference type="SAM" id="MobiDB-lite"/>
    </source>
</evidence>
<reference evidence="2 3" key="1">
    <citation type="submission" date="2020-09" db="EMBL/GenBank/DDBJ databases">
        <title>Brevundimonas sp. LVF1 isolated from an oligotrophic pond in Goettingen, Germany.</title>
        <authorList>
            <person name="Friedrich I."/>
            <person name="Klassen A."/>
            <person name="Neubauer H."/>
            <person name="Schneider D."/>
            <person name="Hertel R."/>
            <person name="Daniel R."/>
        </authorList>
    </citation>
    <scope>NUCLEOTIDE SEQUENCE [LARGE SCALE GENOMIC DNA]</scope>
    <source>
        <strain evidence="2 3">LVF1</strain>
    </source>
</reference>
<accession>A0ABX7SP46</accession>
<dbReference type="RefSeq" id="WP_207825161.1">
    <property type="nucleotide sequence ID" value="NZ_CP062006.1"/>
</dbReference>
<gene>
    <name evidence="2" type="ORF">IFE19_01750</name>
</gene>
<keyword evidence="3" id="KW-1185">Reference proteome</keyword>
<name>A0ABX7SP46_9CAUL</name>
<sequence length="138" mass="15169">MTRAEIFDALRTDQTVLRIERRKIHFALSEMMRRDLIAWTPFGFVATAQGVRELERGETNLLSASSNDTAFSASPNHTSRLFSSSASMIDSPVTSRELPTDFGTATRSPKEPHDLSASTIVCCPARTAQQEGLRHGGS</sequence>
<feature type="region of interest" description="Disordered" evidence="1">
    <location>
        <begin position="83"/>
        <end position="116"/>
    </location>
</feature>
<protein>
    <submittedName>
        <fullName evidence="2">Uncharacterized protein</fullName>
    </submittedName>
</protein>
<organism evidence="2 3">
    <name type="scientific">Brevundimonas pondensis</name>
    <dbReference type="NCBI Taxonomy" id="2774189"/>
    <lineage>
        <taxon>Bacteria</taxon>
        <taxon>Pseudomonadati</taxon>
        <taxon>Pseudomonadota</taxon>
        <taxon>Alphaproteobacteria</taxon>
        <taxon>Caulobacterales</taxon>
        <taxon>Caulobacteraceae</taxon>
        <taxon>Brevundimonas</taxon>
    </lineage>
</organism>
<dbReference type="Proteomes" id="UP000663942">
    <property type="component" value="Chromosome"/>
</dbReference>
<proteinExistence type="predicted"/>
<evidence type="ECO:0000313" key="2">
    <source>
        <dbReference type="EMBL" id="QTC88156.1"/>
    </source>
</evidence>